<keyword evidence="1" id="KW-0812">Transmembrane</keyword>
<proteinExistence type="predicted"/>
<sequence>MVCGWTNWHGNYRSQIDDFQSSSHGIHYSMVRALLVRVSIFLVAMLFAAPLSIVSLTTVADQSDDSPLIGFDFENGLYSNGSMVISGFIEDEVKPSTVHWDIGPSSSLFGGEISSSLEEIDVSGSRASWAWSITLEDSEAESISPCTCYVWVTVQSEMGQTRMASRVIFIGETAKSAIIVDSPESGEWAHGLILASGWSMYPMKWNPPELRIFAEPASSSVDACSEGGDSDITTHLSVVSPEGDFSESINVSGLSDGWHSLYFENYDPSGVTYAQKCTVIRVNNIAPVISIEGLEHSFERTTDINFDASASDDPVWGREGMHFMWVLRKPSHSGQTPLQITMGEDKGTLAIPGDSSGDFTLSLTVTDAGGVSSTTVRELTIENVIPTAIASLDGTPIEDGSRMKLSPGSEWTLDASFSEDSENDQSGLRCVWKIDNQPVFEGCARSLSWPSYAGDEAILTLDVIDDDDEYGTISVLLVHPEASEPLPYPLLVLVVSTLFLLSAVFLRYRSGEDAASIPKWNPEDEG</sequence>
<dbReference type="EMBL" id="KF900951">
    <property type="protein sequence ID" value="AIF12672.1"/>
    <property type="molecule type" value="Genomic_DNA"/>
</dbReference>
<reference evidence="2" key="1">
    <citation type="journal article" date="2014" name="Genome Biol. Evol.">
        <title>Pangenome evidence for extensive interdomain horizontal transfer affecting lineage core and shell genes in uncultured planktonic thaumarchaeota and euryarchaeota.</title>
        <authorList>
            <person name="Deschamps P."/>
            <person name="Zivanovic Y."/>
            <person name="Moreira D."/>
            <person name="Rodriguez-Valera F."/>
            <person name="Lopez-Garcia P."/>
        </authorList>
    </citation>
    <scope>NUCLEOTIDE SEQUENCE</scope>
</reference>
<evidence type="ECO:0000256" key="1">
    <source>
        <dbReference type="SAM" id="Phobius"/>
    </source>
</evidence>
<dbReference type="InterPro" id="IPR013783">
    <property type="entry name" value="Ig-like_fold"/>
</dbReference>
<feature type="transmembrane region" description="Helical" evidence="1">
    <location>
        <begin position="34"/>
        <end position="56"/>
    </location>
</feature>
<dbReference type="AlphaFoldDB" id="A0A075HE29"/>
<keyword evidence="1" id="KW-1133">Transmembrane helix</keyword>
<dbReference type="Gene3D" id="2.60.40.10">
    <property type="entry name" value="Immunoglobulins"/>
    <property type="match status" value="1"/>
</dbReference>
<evidence type="ECO:0000313" key="2">
    <source>
        <dbReference type="EMBL" id="AIF12672.1"/>
    </source>
</evidence>
<feature type="transmembrane region" description="Helical" evidence="1">
    <location>
        <begin position="486"/>
        <end position="506"/>
    </location>
</feature>
<evidence type="ECO:0008006" key="3">
    <source>
        <dbReference type="Google" id="ProtNLM"/>
    </source>
</evidence>
<protein>
    <recommendedName>
        <fullName evidence="3">PKD domain-containing protein</fullName>
    </recommendedName>
</protein>
<organism evidence="2">
    <name type="scientific">uncultured marine group II/III euryarchaeote KM3_57_A03</name>
    <dbReference type="NCBI Taxonomy" id="1456462"/>
    <lineage>
        <taxon>Archaea</taxon>
        <taxon>Methanobacteriati</taxon>
        <taxon>Methanobacteriota</taxon>
        <taxon>environmental samples</taxon>
    </lineage>
</organism>
<name>A0A075HE29_9EURY</name>
<keyword evidence="1" id="KW-0472">Membrane</keyword>
<accession>A0A075HE29</accession>